<evidence type="ECO:0000313" key="3">
    <source>
        <dbReference type="EMBL" id="MEK8179912.1"/>
    </source>
</evidence>
<dbReference type="SUPFAM" id="SSF54593">
    <property type="entry name" value="Glyoxalase/Bleomycin resistance protein/Dihydroxybiphenyl dioxygenase"/>
    <property type="match status" value="1"/>
</dbReference>
<evidence type="ECO:0000259" key="2">
    <source>
        <dbReference type="PROSITE" id="PS51819"/>
    </source>
</evidence>
<dbReference type="InterPro" id="IPR037523">
    <property type="entry name" value="VOC_core"/>
</dbReference>
<reference evidence="3 4" key="1">
    <citation type="submission" date="2024-04" db="EMBL/GenBank/DDBJ databases">
        <title>draft genome sequnece of Flavobacterium buctense JCM 30750.</title>
        <authorList>
            <person name="Kim D.-U."/>
        </authorList>
    </citation>
    <scope>NUCLEOTIDE SEQUENCE [LARGE SCALE GENOMIC DNA]</scope>
    <source>
        <strain evidence="3 4">JCM 30750</strain>
    </source>
</reference>
<dbReference type="RefSeq" id="WP_187660389.1">
    <property type="nucleotide sequence ID" value="NZ_JACTAB010000004.1"/>
</dbReference>
<organism evidence="3 4">
    <name type="scientific">Flavobacterium buctense</name>
    <dbReference type="NCBI Taxonomy" id="1648146"/>
    <lineage>
        <taxon>Bacteria</taxon>
        <taxon>Pseudomonadati</taxon>
        <taxon>Bacteroidota</taxon>
        <taxon>Flavobacteriia</taxon>
        <taxon>Flavobacteriales</taxon>
        <taxon>Flavobacteriaceae</taxon>
        <taxon>Flavobacterium</taxon>
    </lineage>
</organism>
<evidence type="ECO:0000256" key="1">
    <source>
        <dbReference type="SAM" id="SignalP"/>
    </source>
</evidence>
<evidence type="ECO:0000313" key="4">
    <source>
        <dbReference type="Proteomes" id="UP001491349"/>
    </source>
</evidence>
<keyword evidence="1" id="KW-0732">Signal</keyword>
<dbReference type="InterPro" id="IPR029068">
    <property type="entry name" value="Glyas_Bleomycin-R_OHBP_Dase"/>
</dbReference>
<accession>A0ABU9E2X9</accession>
<dbReference type="EMBL" id="JBBPCB010000003">
    <property type="protein sequence ID" value="MEK8179912.1"/>
    <property type="molecule type" value="Genomic_DNA"/>
</dbReference>
<feature type="signal peptide" evidence="1">
    <location>
        <begin position="1"/>
        <end position="19"/>
    </location>
</feature>
<feature type="chain" id="PRO_5045058851" evidence="1">
    <location>
        <begin position="20"/>
        <end position="168"/>
    </location>
</feature>
<dbReference type="PROSITE" id="PS51819">
    <property type="entry name" value="VOC"/>
    <property type="match status" value="1"/>
</dbReference>
<dbReference type="Proteomes" id="UP001491349">
    <property type="component" value="Unassembled WGS sequence"/>
</dbReference>
<dbReference type="Gene3D" id="3.10.180.10">
    <property type="entry name" value="2,3-Dihydroxybiphenyl 1,2-Dioxygenase, domain 1"/>
    <property type="match status" value="1"/>
</dbReference>
<proteinExistence type="predicted"/>
<protein>
    <submittedName>
        <fullName evidence="3">VOC family protein</fullName>
    </submittedName>
</protein>
<comment type="caution">
    <text evidence="3">The sequence shown here is derived from an EMBL/GenBank/DDBJ whole genome shotgun (WGS) entry which is preliminary data.</text>
</comment>
<dbReference type="InterPro" id="IPR004360">
    <property type="entry name" value="Glyas_Fos-R_dOase_dom"/>
</dbReference>
<keyword evidence="4" id="KW-1185">Reference proteome</keyword>
<feature type="domain" description="VOC" evidence="2">
    <location>
        <begin position="25"/>
        <end position="159"/>
    </location>
</feature>
<name>A0ABU9E2X9_9FLAO</name>
<gene>
    <name evidence="3" type="ORF">WMW71_06120</name>
</gene>
<dbReference type="Pfam" id="PF00903">
    <property type="entry name" value="Glyoxalase"/>
    <property type="match status" value="1"/>
</dbReference>
<sequence length="168" mass="19063">MIKSFLLLSFFFITSFASAQKSTVRYNHTLLDVQNLEISVAFYTQVFQADTIPYPFPPSPLYDVKWLKFGDGTELHLSQWLNVTTKVTNDVPSTPKYVGFVHLGFIVISMDDFLKRLMEVSSDYKSGKYKHPIIDKMPNGAKTIEIKDPDGNEIHVIEAIPASNSPNR</sequence>
<dbReference type="CDD" id="cd06587">
    <property type="entry name" value="VOC"/>
    <property type="match status" value="1"/>
</dbReference>